<evidence type="ECO:0000313" key="2">
    <source>
        <dbReference type="EMBL" id="AQZ95399.1"/>
    </source>
</evidence>
<proteinExistence type="predicted"/>
<accession>A0A1V0B656</accession>
<evidence type="ECO:0000259" key="1">
    <source>
        <dbReference type="Pfam" id="PF03413"/>
    </source>
</evidence>
<feature type="domain" description="PepSY" evidence="1">
    <location>
        <begin position="60"/>
        <end position="117"/>
    </location>
</feature>
<organism evidence="2 3">
    <name type="scientific">Halopseudomonas phragmitis</name>
    <dbReference type="NCBI Taxonomy" id="1931241"/>
    <lineage>
        <taxon>Bacteria</taxon>
        <taxon>Pseudomonadati</taxon>
        <taxon>Pseudomonadota</taxon>
        <taxon>Gammaproteobacteria</taxon>
        <taxon>Pseudomonadales</taxon>
        <taxon>Pseudomonadaceae</taxon>
        <taxon>Halopseudomonas</taxon>
    </lineage>
</organism>
<evidence type="ECO:0000313" key="3">
    <source>
        <dbReference type="Proteomes" id="UP000243488"/>
    </source>
</evidence>
<dbReference type="EMBL" id="CP020100">
    <property type="protein sequence ID" value="AQZ95399.1"/>
    <property type="molecule type" value="Genomic_DNA"/>
</dbReference>
<name>A0A1V0B656_9GAMM</name>
<keyword evidence="3" id="KW-1185">Reference proteome</keyword>
<reference evidence="2 3" key="1">
    <citation type="submission" date="2017-03" db="EMBL/GenBank/DDBJ databases">
        <title>Complete genome sequence of the novel DNRA strain Pseudomonas sp. S-6-2 isolated from Chinese polluted river sediment. Journal of Biotechnology.</title>
        <authorList>
            <person name="Li J."/>
            <person name="Xiang F."/>
            <person name="Wang L."/>
            <person name="Xi L."/>
            <person name="Liu J."/>
        </authorList>
    </citation>
    <scope>NUCLEOTIDE SEQUENCE [LARGE SCALE GENOMIC DNA]</scope>
    <source>
        <strain evidence="2 3">S-6-2</strain>
    </source>
</reference>
<gene>
    <name evidence="2" type="ORF">BVH74_11840</name>
</gene>
<dbReference type="AlphaFoldDB" id="A0A1V0B656"/>
<sequence>MPAAARSCVTSEITEKRRSVSAAWLPLALVLALSGSPFAWAGRDIGHDEALYLVEQGVILPLQTLIDDALRRFPGRFLEAELEWDDGRYVYEIEIVTEGRRVIELEYDAVTGQLLDIDEDD</sequence>
<dbReference type="Pfam" id="PF03413">
    <property type="entry name" value="PepSY"/>
    <property type="match status" value="1"/>
</dbReference>
<dbReference type="Gene3D" id="3.10.450.40">
    <property type="match status" value="1"/>
</dbReference>
<dbReference type="RefSeq" id="WP_080050267.1">
    <property type="nucleotide sequence ID" value="NZ_CP020100.1"/>
</dbReference>
<protein>
    <recommendedName>
        <fullName evidence="1">PepSY domain-containing protein</fullName>
    </recommendedName>
</protein>
<dbReference type="Proteomes" id="UP000243488">
    <property type="component" value="Chromosome"/>
</dbReference>
<dbReference type="InterPro" id="IPR025711">
    <property type="entry name" value="PepSY"/>
</dbReference>
<dbReference type="STRING" id="1931241.BVH74_11840"/>
<dbReference type="KEGG" id="ppha:BVH74_11840"/>